<reference evidence="1" key="1">
    <citation type="submission" date="2022-12" db="EMBL/GenBank/DDBJ databases">
        <title>Paraconexibacter alkalitolerans sp. nov. and Baekduia alba sp. nov., isolated from soil and emended description of the genera Paraconexibacter (Chun et al., 2020) and Baekduia (An et al., 2020).</title>
        <authorList>
            <person name="Vieira S."/>
            <person name="Huber K.J."/>
            <person name="Geppert A."/>
            <person name="Wolf J."/>
            <person name="Neumann-Schaal M."/>
            <person name="Muesken M."/>
            <person name="Overmann J."/>
        </authorList>
    </citation>
    <scope>NUCLEOTIDE SEQUENCE</scope>
    <source>
        <strain evidence="1">AEG42_29</strain>
    </source>
</reference>
<dbReference type="KEGG" id="parq:DSM112329_02843"/>
<organism evidence="1">
    <name type="scientific">Paraconexibacter sp. AEG42_29</name>
    <dbReference type="NCBI Taxonomy" id="2997339"/>
    <lineage>
        <taxon>Bacteria</taxon>
        <taxon>Bacillati</taxon>
        <taxon>Actinomycetota</taxon>
        <taxon>Thermoleophilia</taxon>
        <taxon>Solirubrobacterales</taxon>
        <taxon>Paraconexibacteraceae</taxon>
        <taxon>Paraconexibacter</taxon>
    </lineage>
</organism>
<name>A0AAU7AXC4_9ACTN</name>
<proteinExistence type="predicted"/>
<evidence type="ECO:0000313" key="1">
    <source>
        <dbReference type="EMBL" id="XAY05982.1"/>
    </source>
</evidence>
<dbReference type="EMBL" id="CP114014">
    <property type="protein sequence ID" value="XAY05982.1"/>
    <property type="molecule type" value="Genomic_DNA"/>
</dbReference>
<gene>
    <name evidence="1" type="ORF">DSM112329_02843</name>
</gene>
<dbReference type="AlphaFoldDB" id="A0AAU7AXC4"/>
<protein>
    <submittedName>
        <fullName evidence="1">Uncharacterized protein</fullName>
    </submittedName>
</protein>
<sequence>MTHITRDSNAKAILGAGIRTSARGDGLAGVFAMPILPNYFVSHQWLRELKRHQPVPLVAIDFVVPDDEPVMAGHYSATLTATTAAQAAGVILAAEDPRGFEIVIPRKIAANEIKRTRPVNNVVGWRYWPQAHGRPPCTRPYCQAGTYGAAQLRSRD</sequence>
<accession>A0AAU7AXC4</accession>